<dbReference type="STRING" id="1121959.SAMN02746009_03966"/>
<name>A0A1M7G7C9_9BACT</name>
<proteinExistence type="predicted"/>
<gene>
    <name evidence="1" type="ORF">SAMN02746009_03966</name>
</gene>
<organism evidence="1 2">
    <name type="scientific">Hymenobacter psychrotolerans DSM 18569</name>
    <dbReference type="NCBI Taxonomy" id="1121959"/>
    <lineage>
        <taxon>Bacteria</taxon>
        <taxon>Pseudomonadati</taxon>
        <taxon>Bacteroidota</taxon>
        <taxon>Cytophagia</taxon>
        <taxon>Cytophagales</taxon>
        <taxon>Hymenobacteraceae</taxon>
        <taxon>Hymenobacter</taxon>
    </lineage>
</organism>
<reference evidence="2" key="1">
    <citation type="submission" date="2016-11" db="EMBL/GenBank/DDBJ databases">
        <authorList>
            <person name="Varghese N."/>
            <person name="Submissions S."/>
        </authorList>
    </citation>
    <scope>NUCLEOTIDE SEQUENCE [LARGE SCALE GENOMIC DNA]</scope>
    <source>
        <strain evidence="2">DSM 18569</strain>
    </source>
</reference>
<accession>A0A1M7G7C9</accession>
<evidence type="ECO:0000313" key="1">
    <source>
        <dbReference type="EMBL" id="SHM11769.1"/>
    </source>
</evidence>
<dbReference type="EMBL" id="FRAS01000035">
    <property type="protein sequence ID" value="SHM11769.1"/>
    <property type="molecule type" value="Genomic_DNA"/>
</dbReference>
<keyword evidence="2" id="KW-1185">Reference proteome</keyword>
<dbReference type="Proteomes" id="UP000183947">
    <property type="component" value="Unassembled WGS sequence"/>
</dbReference>
<protein>
    <submittedName>
        <fullName evidence="1">Uncharacterized protein</fullName>
    </submittedName>
</protein>
<dbReference type="AlphaFoldDB" id="A0A1M7G7C9"/>
<sequence length="157" mass="17385">MYKMLCLGVLAVGMAGCRQPEPDTIKVALDVNNHSTDSGRPDSARMQVYCDGVLVVDTTLGNVHSGPPYQTGDSFNRHWLTVTPGRHQLQVKTPKYDLALDTVLVLDTLFFTSVNLHHHIRYPDTLRLANGSVAHVIPADTTSKIMVSKVAYRRSRL</sequence>
<evidence type="ECO:0000313" key="2">
    <source>
        <dbReference type="Proteomes" id="UP000183947"/>
    </source>
</evidence>
<dbReference type="PROSITE" id="PS51257">
    <property type="entry name" value="PROKAR_LIPOPROTEIN"/>
    <property type="match status" value="1"/>
</dbReference>